<dbReference type="Proteomes" id="UP000694388">
    <property type="component" value="Unplaced"/>
</dbReference>
<reference evidence="4" key="2">
    <citation type="submission" date="2025-09" db="UniProtKB">
        <authorList>
            <consortium name="Ensembl"/>
        </authorList>
    </citation>
    <scope>IDENTIFICATION</scope>
</reference>
<reference evidence="4" key="1">
    <citation type="submission" date="2025-08" db="UniProtKB">
        <authorList>
            <consortium name="Ensembl"/>
        </authorList>
    </citation>
    <scope>IDENTIFICATION</scope>
</reference>
<dbReference type="PROSITE" id="PS00020">
    <property type="entry name" value="ACTININ_2"/>
    <property type="match status" value="1"/>
</dbReference>
<dbReference type="FunFam" id="1.10.418.10:FF:000004">
    <property type="entry name" value="Spectrin beta chain"/>
    <property type="match status" value="1"/>
</dbReference>
<protein>
    <recommendedName>
        <fullName evidence="3">Calponin-homology (CH) domain-containing protein</fullName>
    </recommendedName>
</protein>
<accession>A0A8C4QT13</accession>
<dbReference type="SUPFAM" id="SSF47576">
    <property type="entry name" value="Calponin-homology domain, CH-domain"/>
    <property type="match status" value="1"/>
</dbReference>
<dbReference type="GeneTree" id="ENSGT00940000158908"/>
<keyword evidence="1" id="KW-0677">Repeat</keyword>
<evidence type="ECO:0000256" key="2">
    <source>
        <dbReference type="ARBA" id="ARBA00023203"/>
    </source>
</evidence>
<keyword evidence="5" id="KW-1185">Reference proteome</keyword>
<feature type="domain" description="Calponin-homology (CH)" evidence="3">
    <location>
        <begin position="106"/>
        <end position="210"/>
    </location>
</feature>
<evidence type="ECO:0000256" key="1">
    <source>
        <dbReference type="ARBA" id="ARBA00022737"/>
    </source>
</evidence>
<organism evidence="4 5">
    <name type="scientific">Eptatretus burgeri</name>
    <name type="common">Inshore hagfish</name>
    <dbReference type="NCBI Taxonomy" id="7764"/>
    <lineage>
        <taxon>Eukaryota</taxon>
        <taxon>Metazoa</taxon>
        <taxon>Chordata</taxon>
        <taxon>Craniata</taxon>
        <taxon>Vertebrata</taxon>
        <taxon>Cyclostomata</taxon>
        <taxon>Myxini</taxon>
        <taxon>Myxiniformes</taxon>
        <taxon>Myxinidae</taxon>
        <taxon>Eptatretinae</taxon>
        <taxon>Eptatretus</taxon>
    </lineage>
</organism>
<dbReference type="CDD" id="cd21246">
    <property type="entry name" value="CH_SPTB-like_rpt1"/>
    <property type="match status" value="1"/>
</dbReference>
<proteinExistence type="predicted"/>
<dbReference type="PANTHER" id="PTHR11915">
    <property type="entry name" value="SPECTRIN/FILAMIN RELATED CYTOSKELETAL PROTEIN"/>
    <property type="match status" value="1"/>
</dbReference>
<dbReference type="InterPro" id="IPR001589">
    <property type="entry name" value="Actinin_actin-bd_CS"/>
</dbReference>
<dbReference type="PROSITE" id="PS00019">
    <property type="entry name" value="ACTININ_1"/>
    <property type="match status" value="1"/>
</dbReference>
<sequence>MLSRFLGLFGRTIYTTYGWSCIWPSSQPPPQNTTVLPLRCRTHRDLLAPQADMSSLDFDSDELSELYGYVDSRWRNEADNGVEEDEDPARLFERSRIKALADEREAVQSKTFTKWVNSHLSRVSCRINDLYGDLRDGRMLLRLLEILSGEHLPKPTRGKMRIHCLENVDKALQFLKEQRVHLENMGSHDIVDGNHRLTLGLIWTIILRFQVIISS</sequence>
<evidence type="ECO:0000313" key="4">
    <source>
        <dbReference type="Ensembl" id="ENSEBUP00000019316.1"/>
    </source>
</evidence>
<keyword evidence="2" id="KW-0009">Actin-binding</keyword>
<dbReference type="GO" id="GO:0003779">
    <property type="term" value="F:actin binding"/>
    <property type="evidence" value="ECO:0007669"/>
    <property type="project" value="UniProtKB-KW"/>
</dbReference>
<dbReference type="InterPro" id="IPR036872">
    <property type="entry name" value="CH_dom_sf"/>
</dbReference>
<dbReference type="Gene3D" id="1.10.418.10">
    <property type="entry name" value="Calponin-like domain"/>
    <property type="match status" value="1"/>
</dbReference>
<evidence type="ECO:0000259" key="3">
    <source>
        <dbReference type="PROSITE" id="PS50021"/>
    </source>
</evidence>
<dbReference type="Pfam" id="PF00307">
    <property type="entry name" value="CH"/>
    <property type="match status" value="1"/>
</dbReference>
<dbReference type="AlphaFoldDB" id="A0A8C4QT13"/>
<dbReference type="Ensembl" id="ENSEBUT00000019892.1">
    <property type="protein sequence ID" value="ENSEBUP00000019316.1"/>
    <property type="gene ID" value="ENSEBUG00000012013.1"/>
</dbReference>
<name>A0A8C4QT13_EPTBU</name>
<evidence type="ECO:0000313" key="5">
    <source>
        <dbReference type="Proteomes" id="UP000694388"/>
    </source>
</evidence>
<dbReference type="PROSITE" id="PS50021">
    <property type="entry name" value="CH"/>
    <property type="match status" value="1"/>
</dbReference>
<dbReference type="InterPro" id="IPR001715">
    <property type="entry name" value="CH_dom"/>
</dbReference>
<dbReference type="SMART" id="SM00033">
    <property type="entry name" value="CH"/>
    <property type="match status" value="1"/>
</dbReference>